<dbReference type="Pfam" id="PF04959">
    <property type="entry name" value="ARS2"/>
    <property type="match status" value="1"/>
</dbReference>
<feature type="region of interest" description="Disordered" evidence="2">
    <location>
        <begin position="470"/>
        <end position="537"/>
    </location>
</feature>
<dbReference type="PROSITE" id="PS50157">
    <property type="entry name" value="ZINC_FINGER_C2H2_2"/>
    <property type="match status" value="1"/>
</dbReference>
<proteinExistence type="predicted"/>
<feature type="compositionally biased region" description="Pro residues" evidence="2">
    <location>
        <begin position="407"/>
        <end position="431"/>
    </location>
</feature>
<dbReference type="InterPro" id="IPR013087">
    <property type="entry name" value="Znf_C2H2_type"/>
</dbReference>
<keyword evidence="1" id="KW-0863">Zinc-finger</keyword>
<feature type="compositionally biased region" description="Basic and acidic residues" evidence="2">
    <location>
        <begin position="262"/>
        <end position="274"/>
    </location>
</feature>
<dbReference type="InterPro" id="IPR007042">
    <property type="entry name" value="SERRATE/Ars2_C"/>
</dbReference>
<name>A0A0G4HJW7_9ALVE</name>
<accession>A0A0G4HJW7</accession>
<dbReference type="AlphaFoldDB" id="A0A0G4HJW7"/>
<evidence type="ECO:0000256" key="2">
    <source>
        <dbReference type="SAM" id="MobiDB-lite"/>
    </source>
</evidence>
<dbReference type="EMBL" id="CDMZ01002903">
    <property type="protein sequence ID" value="CEM44336.1"/>
    <property type="molecule type" value="Genomic_DNA"/>
</dbReference>
<keyword evidence="1" id="KW-0479">Metal-binding</keyword>
<feature type="compositionally biased region" description="Low complexity" evidence="2">
    <location>
        <begin position="557"/>
        <end position="574"/>
    </location>
</feature>
<feature type="region of interest" description="Disordered" evidence="2">
    <location>
        <begin position="82"/>
        <end position="443"/>
    </location>
</feature>
<feature type="compositionally biased region" description="Basic and acidic residues" evidence="2">
    <location>
        <begin position="296"/>
        <end position="307"/>
    </location>
</feature>
<reference evidence="4" key="1">
    <citation type="submission" date="2014-11" db="EMBL/GenBank/DDBJ databases">
        <authorList>
            <person name="Otto D Thomas"/>
            <person name="Naeem Raeece"/>
        </authorList>
    </citation>
    <scope>NUCLEOTIDE SEQUENCE</scope>
</reference>
<evidence type="ECO:0000256" key="1">
    <source>
        <dbReference type="PROSITE-ProRule" id="PRU00042"/>
    </source>
</evidence>
<feature type="compositionally biased region" description="Basic and acidic residues" evidence="2">
    <location>
        <begin position="147"/>
        <end position="228"/>
    </location>
</feature>
<protein>
    <recommendedName>
        <fullName evidence="3">C2H2-type domain-containing protein</fullName>
    </recommendedName>
</protein>
<feature type="compositionally biased region" description="Basic and acidic residues" evidence="2">
    <location>
        <begin position="238"/>
        <end position="253"/>
    </location>
</feature>
<gene>
    <name evidence="4" type="ORF">Cvel_28285</name>
</gene>
<feature type="compositionally biased region" description="Acidic residues" evidence="2">
    <location>
        <begin position="479"/>
        <end position="490"/>
    </location>
</feature>
<feature type="compositionally biased region" description="Gly residues" evidence="2">
    <location>
        <begin position="308"/>
        <end position="329"/>
    </location>
</feature>
<feature type="compositionally biased region" description="Gly residues" evidence="2">
    <location>
        <begin position="631"/>
        <end position="643"/>
    </location>
</feature>
<evidence type="ECO:0000313" key="4">
    <source>
        <dbReference type="EMBL" id="CEM44336.1"/>
    </source>
</evidence>
<dbReference type="PROSITE" id="PS00028">
    <property type="entry name" value="ZINC_FINGER_C2H2_1"/>
    <property type="match status" value="1"/>
</dbReference>
<keyword evidence="1" id="KW-0862">Zinc</keyword>
<feature type="compositionally biased region" description="Basic and acidic residues" evidence="2">
    <location>
        <begin position="94"/>
        <end position="118"/>
    </location>
</feature>
<feature type="region of interest" description="Disordered" evidence="2">
    <location>
        <begin position="555"/>
        <end position="589"/>
    </location>
</feature>
<dbReference type="GO" id="GO:0008270">
    <property type="term" value="F:zinc ion binding"/>
    <property type="evidence" value="ECO:0007669"/>
    <property type="project" value="UniProtKB-KW"/>
</dbReference>
<feature type="non-terminal residue" evidence="4">
    <location>
        <position position="1"/>
    </location>
</feature>
<organism evidence="4">
    <name type="scientific">Chromera velia CCMP2878</name>
    <dbReference type="NCBI Taxonomy" id="1169474"/>
    <lineage>
        <taxon>Eukaryota</taxon>
        <taxon>Sar</taxon>
        <taxon>Alveolata</taxon>
        <taxon>Colpodellida</taxon>
        <taxon>Chromeraceae</taxon>
        <taxon>Chromera</taxon>
    </lineage>
</organism>
<sequence length="654" mass="71288">VVREAEKAWASELSQANNGWTVHEKDAGKKVYTCGLCKKKFSGQEFVEKHLNNKHFPDCLEKEVNEYNLRLMKENYMKDPHKVMSLPAGSTRRWGPETREREWAERERERGHSRDRGRGGWSPSRLSDVSAMSLEGDGGRRERRRRRSDDDPFDGRRPGPGRWGDKRGDGGRDRDRDRERLRDRDREDSRERGRRGDRDRGRDREREREWGRERDRDRDHRDSRDGGGRKRGRFDVPPPERDGKDNHREHDPRGQPGPLSRRNADRDRERDRRQRGPPRFPAAAEEMPMGGGWGDRAAEVPPSDRQKGGWGEGIPSGGGWGEVGGGNWGRPGAPATGLNGKQAAEEEEQHTNNWGAPASKRRAVGGPQDEGPGNDEGPKQRMRRHDPKGADFGGPRPVMAGPGVGRPMPPMFPPPGPRPPIPPFFGMPRPPGRGGRPPNPAEFLGTMMALVGGVRPLGGPPPFPMMPGPLVRSRGPVPMEDEGEILEDGEGIAPPVGPSGKKRGTQAEEGEKGQADSKSRRVGPAKHDFGDNGGAWRPRGVLPFMFGNGGAGGPFGRGPRAAPVLQPAPGVVGVEDGDGGAAQSSTAPKRRYVDKDMAAAGGKRGLGIQLGTLSHGSDAIEIIDDDDDEGGGGGGVGRAGGVREGAAFDYSELE</sequence>
<feature type="domain" description="C2H2-type" evidence="3">
    <location>
        <begin position="32"/>
        <end position="55"/>
    </location>
</feature>
<feature type="region of interest" description="Disordered" evidence="2">
    <location>
        <begin position="624"/>
        <end position="654"/>
    </location>
</feature>
<dbReference type="VEuPathDB" id="CryptoDB:Cvel_28285"/>
<feature type="compositionally biased region" description="Basic and acidic residues" evidence="2">
    <location>
        <begin position="505"/>
        <end position="530"/>
    </location>
</feature>
<evidence type="ECO:0000259" key="3">
    <source>
        <dbReference type="PROSITE" id="PS50157"/>
    </source>
</evidence>